<evidence type="ECO:0000256" key="4">
    <source>
        <dbReference type="ARBA" id="ARBA00022692"/>
    </source>
</evidence>
<feature type="compositionally biased region" description="Polar residues" evidence="10">
    <location>
        <begin position="160"/>
        <end position="171"/>
    </location>
</feature>
<dbReference type="HAMAP" id="MF_00115">
    <property type="entry name" value="MscL"/>
    <property type="match status" value="1"/>
</dbReference>
<comment type="function">
    <text evidence="9">Channel that opens in response to stretch forces in the membrane lipid bilayer. May participate in the regulation of osmotic pressure changes within the cell.</text>
</comment>
<proteinExistence type="inferred from homology"/>
<sequence>MDTHNLAEKSLKFTKGFKNFITRGNVINLAVAVVIGQLFAKIVSSLVADVIMPPFSLLFGYTSALKDLRFKIKGDVYLNYGNFLQNVLEFIMLSFVIYSILTIFIHTAKKTPDTSKNETATILKSLKQEVALLKEIKEILQHPPSNQQPSNNKKTKKNHSQQTSSKGLFNK</sequence>
<dbReference type="InterPro" id="IPR037673">
    <property type="entry name" value="MSC/AndL"/>
</dbReference>
<dbReference type="Gene3D" id="1.10.1200.120">
    <property type="entry name" value="Large-conductance mechanosensitive channel, MscL, domain 1"/>
    <property type="match status" value="1"/>
</dbReference>
<comment type="caution">
    <text evidence="11">The sequence shown here is derived from an EMBL/GenBank/DDBJ whole genome shotgun (WGS) entry which is preliminary data.</text>
</comment>
<evidence type="ECO:0000256" key="10">
    <source>
        <dbReference type="SAM" id="MobiDB-lite"/>
    </source>
</evidence>
<evidence type="ECO:0000313" key="11">
    <source>
        <dbReference type="EMBL" id="MBP5835978.1"/>
    </source>
</evidence>
<evidence type="ECO:0000256" key="6">
    <source>
        <dbReference type="ARBA" id="ARBA00023065"/>
    </source>
</evidence>
<reference evidence="11" key="1">
    <citation type="submission" date="2021-04" db="EMBL/GenBank/DDBJ databases">
        <title>Genomic features of Candidatus Phytoplasma meliae isolate ChTYXIII (1SrXIII-G).</title>
        <authorList>
            <person name="Fernandez F.D."/>
            <person name="Conci L.R."/>
        </authorList>
    </citation>
    <scope>NUCLEOTIDE SEQUENCE [LARGE SCALE GENOMIC DNA]</scope>
    <source>
        <strain evidence="11">ChTYXIII-Mo</strain>
    </source>
</reference>
<keyword evidence="3 9" id="KW-1003">Cell membrane</keyword>
<evidence type="ECO:0000256" key="1">
    <source>
        <dbReference type="ARBA" id="ARBA00004141"/>
    </source>
</evidence>
<dbReference type="EMBL" id="JACAOD020000007">
    <property type="protein sequence ID" value="MBP5835978.1"/>
    <property type="molecule type" value="Genomic_DNA"/>
</dbReference>
<protein>
    <recommendedName>
        <fullName evidence="9">Large-conductance mechanosensitive channel</fullName>
    </recommendedName>
</protein>
<keyword evidence="7 9" id="KW-0472">Membrane</keyword>
<keyword evidence="12" id="KW-1185">Reference proteome</keyword>
<evidence type="ECO:0000256" key="3">
    <source>
        <dbReference type="ARBA" id="ARBA00022475"/>
    </source>
</evidence>
<evidence type="ECO:0000256" key="5">
    <source>
        <dbReference type="ARBA" id="ARBA00022989"/>
    </source>
</evidence>
<gene>
    <name evidence="9 11" type="primary">mscL</name>
    <name evidence="11" type="ORF">CHTY_001930</name>
</gene>
<comment type="subcellular location">
    <subcellularLocation>
        <location evidence="9">Cell membrane</location>
        <topology evidence="9">Multi-pass membrane protein</topology>
    </subcellularLocation>
    <subcellularLocation>
        <location evidence="1">Membrane</location>
        <topology evidence="1">Multi-pass membrane protein</topology>
    </subcellularLocation>
</comment>
<dbReference type="InterPro" id="IPR001185">
    <property type="entry name" value="MS_channel"/>
</dbReference>
<keyword evidence="2 9" id="KW-0813">Transport</keyword>
<evidence type="ECO:0000256" key="2">
    <source>
        <dbReference type="ARBA" id="ARBA00022448"/>
    </source>
</evidence>
<feature type="transmembrane region" description="Helical" evidence="9">
    <location>
        <begin position="86"/>
        <end position="105"/>
    </location>
</feature>
<dbReference type="NCBIfam" id="TIGR00220">
    <property type="entry name" value="mscL"/>
    <property type="match status" value="1"/>
</dbReference>
<dbReference type="Proteomes" id="UP001195571">
    <property type="component" value="Unassembled WGS sequence"/>
</dbReference>
<accession>A0ABS5CYC3</accession>
<dbReference type="PANTHER" id="PTHR30266:SF2">
    <property type="entry name" value="LARGE-CONDUCTANCE MECHANOSENSITIVE CHANNEL"/>
    <property type="match status" value="1"/>
</dbReference>
<keyword evidence="6 9" id="KW-0406">Ion transport</keyword>
<dbReference type="SUPFAM" id="SSF81330">
    <property type="entry name" value="Gated mechanosensitive channel"/>
    <property type="match status" value="1"/>
</dbReference>
<feature type="compositionally biased region" description="Polar residues" evidence="10">
    <location>
        <begin position="143"/>
        <end position="152"/>
    </location>
</feature>
<evidence type="ECO:0000256" key="8">
    <source>
        <dbReference type="ARBA" id="ARBA00023303"/>
    </source>
</evidence>
<feature type="region of interest" description="Disordered" evidence="10">
    <location>
        <begin position="141"/>
        <end position="171"/>
    </location>
</feature>
<keyword evidence="5 9" id="KW-1133">Transmembrane helix</keyword>
<dbReference type="InterPro" id="IPR036019">
    <property type="entry name" value="MscL_channel"/>
</dbReference>
<evidence type="ECO:0000256" key="7">
    <source>
        <dbReference type="ARBA" id="ARBA00023136"/>
    </source>
</evidence>
<evidence type="ECO:0000313" key="12">
    <source>
        <dbReference type="Proteomes" id="UP001195571"/>
    </source>
</evidence>
<organism evidence="11 12">
    <name type="scientific">Candidatus Phytoplasma meliae</name>
    <dbReference type="NCBI Taxonomy" id="1848402"/>
    <lineage>
        <taxon>Bacteria</taxon>
        <taxon>Bacillati</taxon>
        <taxon>Mycoplasmatota</taxon>
        <taxon>Mollicutes</taxon>
        <taxon>Acholeplasmatales</taxon>
        <taxon>Acholeplasmataceae</taxon>
        <taxon>Candidatus Phytoplasma</taxon>
        <taxon>16SrXIII (Mexican periwinkle virescence group)</taxon>
    </lineage>
</organism>
<name>A0ABS5CYC3_9MOLU</name>
<keyword evidence="8 9" id="KW-0407">Ion channel</keyword>
<dbReference type="Pfam" id="PF01741">
    <property type="entry name" value="MscL"/>
    <property type="match status" value="1"/>
</dbReference>
<evidence type="ECO:0000256" key="9">
    <source>
        <dbReference type="HAMAP-Rule" id="MF_00115"/>
    </source>
</evidence>
<comment type="subunit">
    <text evidence="9">Homopentamer.</text>
</comment>
<dbReference type="PANTHER" id="PTHR30266">
    <property type="entry name" value="MECHANOSENSITIVE CHANNEL MSCL"/>
    <property type="match status" value="1"/>
</dbReference>
<keyword evidence="4 9" id="KW-0812">Transmembrane</keyword>
<comment type="similarity">
    <text evidence="9">Belongs to the MscL family.</text>
</comment>
<feature type="transmembrane region" description="Helical" evidence="9">
    <location>
        <begin position="20"/>
        <end position="40"/>
    </location>
</feature>